<gene>
    <name evidence="11" type="ORF">DCAR_027541</name>
    <name evidence="12" type="ORF">DCAR_0831981</name>
</gene>
<dbReference type="AlphaFoldDB" id="A0A175YNU8"/>
<dbReference type="OrthoDB" id="550883at2759"/>
<dbReference type="CDD" id="cd00018">
    <property type="entry name" value="AP2"/>
    <property type="match status" value="1"/>
</dbReference>
<dbReference type="Pfam" id="PF00847">
    <property type="entry name" value="AP2"/>
    <property type="match status" value="1"/>
</dbReference>
<evidence type="ECO:0000256" key="9">
    <source>
        <dbReference type="ARBA" id="ARBA00024343"/>
    </source>
</evidence>
<keyword evidence="5" id="KW-0238">DNA-binding</keyword>
<dbReference type="Gramene" id="KZM85037">
    <property type="protein sequence ID" value="KZM85037"/>
    <property type="gene ID" value="DCAR_027541"/>
</dbReference>
<accession>A0A175YNU8</accession>
<feature type="domain" description="AP2/ERF" evidence="10">
    <location>
        <begin position="79"/>
        <end position="137"/>
    </location>
</feature>
<name>A0A175YNU8_DAUCS</name>
<comment type="subcellular location">
    <subcellularLocation>
        <location evidence="1">Nucleus</location>
    </subcellularLocation>
</comment>
<evidence type="ECO:0000313" key="12">
    <source>
        <dbReference type="EMBL" id="WOH12477.1"/>
    </source>
</evidence>
<dbReference type="SUPFAM" id="SSF54171">
    <property type="entry name" value="DNA-binding domain"/>
    <property type="match status" value="1"/>
</dbReference>
<keyword evidence="7" id="KW-0804">Transcription</keyword>
<dbReference type="Gene3D" id="3.30.730.10">
    <property type="entry name" value="AP2/ERF domain"/>
    <property type="match status" value="1"/>
</dbReference>
<dbReference type="STRING" id="79200.A0A175YNU8"/>
<dbReference type="InterPro" id="IPR001471">
    <property type="entry name" value="AP2/ERF_dom"/>
</dbReference>
<proteinExistence type="inferred from homology"/>
<dbReference type="PANTHER" id="PTHR31241">
    <property type="entry name" value="DEHYDRATION-RESPONSIVE ELEMENT-BINDING PROTEIN 2C"/>
    <property type="match status" value="1"/>
</dbReference>
<reference evidence="11" key="1">
    <citation type="journal article" date="2016" name="Nat. Genet.">
        <title>A high-quality carrot genome assembly provides new insights into carotenoid accumulation and asterid genome evolution.</title>
        <authorList>
            <person name="Iorizzo M."/>
            <person name="Ellison S."/>
            <person name="Senalik D."/>
            <person name="Zeng P."/>
            <person name="Satapoomin P."/>
            <person name="Huang J."/>
            <person name="Bowman M."/>
            <person name="Iovene M."/>
            <person name="Sanseverino W."/>
            <person name="Cavagnaro P."/>
            <person name="Yildiz M."/>
            <person name="Macko-Podgorni A."/>
            <person name="Moranska E."/>
            <person name="Grzebelus E."/>
            <person name="Grzebelus D."/>
            <person name="Ashrafi H."/>
            <person name="Zheng Z."/>
            <person name="Cheng S."/>
            <person name="Spooner D."/>
            <person name="Van Deynze A."/>
            <person name="Simon P."/>
        </authorList>
    </citation>
    <scope>NUCLEOTIDE SEQUENCE [LARGE SCALE GENOMIC DNA]</scope>
    <source>
        <tissue evidence="11">Leaf</tissue>
    </source>
</reference>
<keyword evidence="8" id="KW-0539">Nucleus</keyword>
<dbReference type="EMBL" id="LNRQ01000008">
    <property type="protein sequence ID" value="KZM85037.1"/>
    <property type="molecule type" value="Genomic_DNA"/>
</dbReference>
<evidence type="ECO:0000313" key="13">
    <source>
        <dbReference type="Proteomes" id="UP000077755"/>
    </source>
</evidence>
<evidence type="ECO:0000256" key="8">
    <source>
        <dbReference type="ARBA" id="ARBA00023242"/>
    </source>
</evidence>
<dbReference type="GO" id="GO:0006952">
    <property type="term" value="P:defense response"/>
    <property type="evidence" value="ECO:0007669"/>
    <property type="project" value="UniProtKB-KW"/>
</dbReference>
<dbReference type="PRINTS" id="PR00367">
    <property type="entry name" value="ETHRSPELEMNT"/>
</dbReference>
<dbReference type="FunFam" id="3.30.730.10:FF:000001">
    <property type="entry name" value="Ethylene-responsive transcription factor 2"/>
    <property type="match status" value="1"/>
</dbReference>
<sequence>MAYSGEGSSSHIHYHSIVQENKSGFKRTDVAETIAKWRASNDELNALYGAGIRGPRVPGIGSKKGCMKGKGGPHNGCVGYRGVRQRTWGKWVAEIREPNRNKRIWLGTYETAEEAAEAYDRAALAMYGTSARINNVEGYNLLNQSSIGLPSIASMYAASQDGRSDFGGSYDGYGGWDDLVIVDSSVPFLTAEGMAIEAPKEFAVSNKDGNGEEEPEQELSLSDIEDILNILYSSTDTDGSGPKPFVENQGSEVCHMEPNVENVVYPAAISEQLINNNADATGLLHGNSEFDFLKPGRQEDLNYSLDEMGMLEFYYNMEG</sequence>
<dbReference type="EMBL" id="CP093350">
    <property type="protein sequence ID" value="WOH12477.1"/>
    <property type="molecule type" value="Genomic_DNA"/>
</dbReference>
<dbReference type="SMART" id="SM00380">
    <property type="entry name" value="AP2"/>
    <property type="match status" value="1"/>
</dbReference>
<keyword evidence="13" id="KW-1185">Reference proteome</keyword>
<evidence type="ECO:0000256" key="4">
    <source>
        <dbReference type="ARBA" id="ARBA00023016"/>
    </source>
</evidence>
<reference evidence="12" key="2">
    <citation type="submission" date="2022-03" db="EMBL/GenBank/DDBJ databases">
        <title>Draft title - Genomic analysis of global carrot germplasm unveils the trajectory of domestication and the origin of high carotenoid orange carrot.</title>
        <authorList>
            <person name="Iorizzo M."/>
            <person name="Ellison S."/>
            <person name="Senalik D."/>
            <person name="Macko-Podgorni A."/>
            <person name="Grzebelus D."/>
            <person name="Bostan H."/>
            <person name="Rolling W."/>
            <person name="Curaba J."/>
            <person name="Simon P."/>
        </authorList>
    </citation>
    <scope>NUCLEOTIDE SEQUENCE</scope>
    <source>
        <tissue evidence="12">Leaf</tissue>
    </source>
</reference>
<organism evidence="11">
    <name type="scientific">Daucus carota subsp. sativus</name>
    <name type="common">Carrot</name>
    <dbReference type="NCBI Taxonomy" id="79200"/>
    <lineage>
        <taxon>Eukaryota</taxon>
        <taxon>Viridiplantae</taxon>
        <taxon>Streptophyta</taxon>
        <taxon>Embryophyta</taxon>
        <taxon>Tracheophyta</taxon>
        <taxon>Spermatophyta</taxon>
        <taxon>Magnoliopsida</taxon>
        <taxon>eudicotyledons</taxon>
        <taxon>Gunneridae</taxon>
        <taxon>Pentapetalae</taxon>
        <taxon>asterids</taxon>
        <taxon>campanulids</taxon>
        <taxon>Apiales</taxon>
        <taxon>Apiaceae</taxon>
        <taxon>Apioideae</taxon>
        <taxon>Scandiceae</taxon>
        <taxon>Daucinae</taxon>
        <taxon>Daucus</taxon>
        <taxon>Daucus sect. Daucus</taxon>
    </lineage>
</organism>
<evidence type="ECO:0000256" key="7">
    <source>
        <dbReference type="ARBA" id="ARBA00023163"/>
    </source>
</evidence>
<dbReference type="KEGG" id="dcr:108198394"/>
<evidence type="ECO:0000256" key="1">
    <source>
        <dbReference type="ARBA" id="ARBA00004123"/>
    </source>
</evidence>
<dbReference type="Proteomes" id="UP000077755">
    <property type="component" value="Chromosome 8"/>
</dbReference>
<dbReference type="InterPro" id="IPR016177">
    <property type="entry name" value="DNA-bd_dom_sf"/>
</dbReference>
<keyword evidence="3" id="KW-0805">Transcription regulation</keyword>
<keyword evidence="6" id="KW-0010">Activator</keyword>
<dbReference type="PANTHER" id="PTHR31241:SF62">
    <property type="entry name" value="DEHYDRATION-RESPONSIVE ELEMENT-BINDING PROTEIN 2D"/>
    <property type="match status" value="1"/>
</dbReference>
<keyword evidence="2" id="KW-0611">Plant defense</keyword>
<comment type="similarity">
    <text evidence="9">Belongs to the AP2/ERF transcription factor family. ERF subfamily.</text>
</comment>
<evidence type="ECO:0000256" key="6">
    <source>
        <dbReference type="ARBA" id="ARBA00023159"/>
    </source>
</evidence>
<evidence type="ECO:0000313" key="11">
    <source>
        <dbReference type="EMBL" id="KZM85037.1"/>
    </source>
</evidence>
<evidence type="ECO:0000256" key="5">
    <source>
        <dbReference type="ARBA" id="ARBA00023125"/>
    </source>
</evidence>
<keyword evidence="4" id="KW-0346">Stress response</keyword>
<evidence type="ECO:0000259" key="10">
    <source>
        <dbReference type="PROSITE" id="PS51032"/>
    </source>
</evidence>
<dbReference type="GO" id="GO:0003677">
    <property type="term" value="F:DNA binding"/>
    <property type="evidence" value="ECO:0007669"/>
    <property type="project" value="UniProtKB-KW"/>
</dbReference>
<evidence type="ECO:0000256" key="2">
    <source>
        <dbReference type="ARBA" id="ARBA00022821"/>
    </source>
</evidence>
<dbReference type="PROSITE" id="PS51032">
    <property type="entry name" value="AP2_ERF"/>
    <property type="match status" value="1"/>
</dbReference>
<protein>
    <recommendedName>
        <fullName evidence="10">AP2/ERF domain-containing protein</fullName>
    </recommendedName>
</protein>
<dbReference type="GO" id="GO:0005634">
    <property type="term" value="C:nucleus"/>
    <property type="evidence" value="ECO:0007669"/>
    <property type="project" value="UniProtKB-SubCell"/>
</dbReference>
<evidence type="ECO:0000256" key="3">
    <source>
        <dbReference type="ARBA" id="ARBA00023015"/>
    </source>
</evidence>
<dbReference type="GO" id="GO:0003700">
    <property type="term" value="F:DNA-binding transcription factor activity"/>
    <property type="evidence" value="ECO:0007669"/>
    <property type="project" value="InterPro"/>
</dbReference>
<dbReference type="InterPro" id="IPR036955">
    <property type="entry name" value="AP2/ERF_dom_sf"/>
</dbReference>